<feature type="compositionally biased region" description="Low complexity" evidence="5">
    <location>
        <begin position="114"/>
        <end position="126"/>
    </location>
</feature>
<feature type="domain" description="Peptidase S8/S53" evidence="6">
    <location>
        <begin position="724"/>
        <end position="953"/>
    </location>
</feature>
<dbReference type="PROSITE" id="PS51892">
    <property type="entry name" value="SUBTILASE"/>
    <property type="match status" value="1"/>
</dbReference>
<evidence type="ECO:0000256" key="4">
    <source>
        <dbReference type="PROSITE-ProRule" id="PRU01240"/>
    </source>
</evidence>
<evidence type="ECO:0000313" key="7">
    <source>
        <dbReference type="EMBL" id="SPJ73991.1"/>
    </source>
</evidence>
<dbReference type="InterPro" id="IPR036852">
    <property type="entry name" value="Peptidase_S8/S53_dom_sf"/>
</dbReference>
<keyword evidence="8" id="KW-1185">Reference proteome</keyword>
<feature type="compositionally biased region" description="Acidic residues" evidence="5">
    <location>
        <begin position="89"/>
        <end position="101"/>
    </location>
</feature>
<organism evidence="7 8">
    <name type="scientific">Fusarium torulosum</name>
    <dbReference type="NCBI Taxonomy" id="33205"/>
    <lineage>
        <taxon>Eukaryota</taxon>
        <taxon>Fungi</taxon>
        <taxon>Dikarya</taxon>
        <taxon>Ascomycota</taxon>
        <taxon>Pezizomycotina</taxon>
        <taxon>Sordariomycetes</taxon>
        <taxon>Hypocreomycetidae</taxon>
        <taxon>Hypocreales</taxon>
        <taxon>Nectriaceae</taxon>
        <taxon>Fusarium</taxon>
    </lineage>
</organism>
<dbReference type="GO" id="GO:0004252">
    <property type="term" value="F:serine-type endopeptidase activity"/>
    <property type="evidence" value="ECO:0007669"/>
    <property type="project" value="UniProtKB-UniRule"/>
</dbReference>
<dbReference type="EMBL" id="ONZP01000111">
    <property type="protein sequence ID" value="SPJ73991.1"/>
    <property type="molecule type" value="Genomic_DNA"/>
</dbReference>
<feature type="region of interest" description="Disordered" evidence="5">
    <location>
        <begin position="492"/>
        <end position="512"/>
    </location>
</feature>
<evidence type="ECO:0000256" key="2">
    <source>
        <dbReference type="ARBA" id="ARBA00022801"/>
    </source>
</evidence>
<dbReference type="PROSITE" id="PS00136">
    <property type="entry name" value="SUBTILASE_ASP"/>
    <property type="match status" value="1"/>
</dbReference>
<protein>
    <recommendedName>
        <fullName evidence="6">Peptidase S8/S53 domain-containing protein</fullName>
    </recommendedName>
</protein>
<dbReference type="InterPro" id="IPR015500">
    <property type="entry name" value="Peptidase_S8_subtilisin-rel"/>
</dbReference>
<feature type="active site" description="Charge relay system" evidence="4">
    <location>
        <position position="938"/>
    </location>
</feature>
<feature type="region of interest" description="Disordered" evidence="5">
    <location>
        <begin position="537"/>
        <end position="580"/>
    </location>
</feature>
<feature type="region of interest" description="Disordered" evidence="5">
    <location>
        <begin position="88"/>
        <end position="148"/>
    </location>
</feature>
<evidence type="ECO:0000313" key="8">
    <source>
        <dbReference type="Proteomes" id="UP001187734"/>
    </source>
</evidence>
<keyword evidence="1 4" id="KW-0645">Protease</keyword>
<evidence type="ECO:0000256" key="3">
    <source>
        <dbReference type="ARBA" id="ARBA00022825"/>
    </source>
</evidence>
<dbReference type="InterPro" id="IPR023827">
    <property type="entry name" value="Peptidase_S8_Asp-AS"/>
</dbReference>
<reference evidence="7" key="1">
    <citation type="submission" date="2018-03" db="EMBL/GenBank/DDBJ databases">
        <authorList>
            <person name="Guldener U."/>
        </authorList>
    </citation>
    <scope>NUCLEOTIDE SEQUENCE</scope>
</reference>
<evidence type="ECO:0000256" key="1">
    <source>
        <dbReference type="ARBA" id="ARBA00022670"/>
    </source>
</evidence>
<gene>
    <name evidence="7" type="ORF">FTOL_03721</name>
</gene>
<comment type="similarity">
    <text evidence="4">Belongs to the peptidase S8 family.</text>
</comment>
<feature type="active site" description="Charge relay system" evidence="4">
    <location>
        <position position="774"/>
    </location>
</feature>
<keyword evidence="3 4" id="KW-0720">Serine protease</keyword>
<keyword evidence="2 4" id="KW-0378">Hydrolase</keyword>
<dbReference type="InterPro" id="IPR000209">
    <property type="entry name" value="Peptidase_S8/S53_dom"/>
</dbReference>
<name>A0AAE8M429_9HYPO</name>
<dbReference type="PANTHER" id="PTHR35391:SF7">
    <property type="entry name" value="C2H2-TYPE DOMAIN-CONTAINING PROTEIN"/>
    <property type="match status" value="1"/>
</dbReference>
<dbReference type="PANTHER" id="PTHR35391">
    <property type="entry name" value="C2H2-TYPE DOMAIN-CONTAINING PROTEIN-RELATED"/>
    <property type="match status" value="1"/>
</dbReference>
<dbReference type="AlphaFoldDB" id="A0AAE8M429"/>
<evidence type="ECO:0000259" key="6">
    <source>
        <dbReference type="Pfam" id="PF00082"/>
    </source>
</evidence>
<dbReference type="GO" id="GO:0006508">
    <property type="term" value="P:proteolysis"/>
    <property type="evidence" value="ECO:0007669"/>
    <property type="project" value="UniProtKB-KW"/>
</dbReference>
<dbReference type="SUPFAM" id="SSF52743">
    <property type="entry name" value="Subtilisin-like"/>
    <property type="match status" value="1"/>
</dbReference>
<dbReference type="Gene3D" id="3.40.50.200">
    <property type="entry name" value="Peptidase S8/S53 domain"/>
    <property type="match status" value="1"/>
</dbReference>
<dbReference type="Pfam" id="PF00082">
    <property type="entry name" value="Peptidase_S8"/>
    <property type="match status" value="1"/>
</dbReference>
<dbReference type="Proteomes" id="UP001187734">
    <property type="component" value="Unassembled WGS sequence"/>
</dbReference>
<proteinExistence type="inferred from homology"/>
<accession>A0AAE8M429</accession>
<feature type="active site" description="Charge relay system" evidence="4">
    <location>
        <position position="730"/>
    </location>
</feature>
<evidence type="ECO:0000256" key="5">
    <source>
        <dbReference type="SAM" id="MobiDB-lite"/>
    </source>
</evidence>
<comment type="caution">
    <text evidence="7">The sequence shown here is derived from an EMBL/GenBank/DDBJ whole genome shotgun (WGS) entry which is preliminary data.</text>
</comment>
<sequence>MSVRKVALHCAELLGQAQLSQSLNPDTRLELQDIAFMFRVWAGNIGVFAPGNASIEYRLREDNDVMEALHSMLVSLVSYIEHTINPPLLEEDEGVGEEQDEEGRAEGASELEPSMSQFSSASSSSSLTLDSDGTEDENMARQAPGPIRSLQKAKGLVGHLYKLTSVIRKPTSENESLRVRDFITKQTSRGETEELEDIEDHARCHMQARFPKAPKVLVDRLVEAVVFRRMTMRYRQRHELKLQQGIESSFHLPVSTPAPTIIDNADPTAGYQGIQMPGMAVPSMAKSEKGPTRDSRSITWSATDASSIYKARFATYAKSTALSGITYGAVARRQNLDVPLPPQSFGLSMGKVKCNYCMRFINKEETQQPQWTRHVIKDINPYVCLFEQCKQGDVLFHSTEEWLGHMQWQHTVLWSCQAPEHEKYIYDSEAGLEEHIKHMHPGSFTEGQLPRLVEQSAFPAPDTFAILALSYDTSSTTDTAKESRTLCPICQNFPRASGEGAKEDEESSQDMQSHIIGHLESIALLSLPQSDLLDCEESNVKQSNDDSIAVVRDLDDEPPSLPSRELSEPSETFDLDHDGPVDTPAPLLEGDEEKQWAIISAQLQLPEQSEDPLLLQWRASLHLGSQPSEFAQLDDNKGYREQVMGYQGTTAESRPDEPKGKGLWNLEEPLPDEALAETIGYLPDRVEQSRHTLIWMNCMLNFAAKFKKIKALNDNITDPTLAPVQVALIDDGVDILHPDFHDTAGRLSHGMSFKTFQDGSTPRFSPYYVSESGHGTLIARLIHKICPTAIIRVIKLQTFKDEKTNKIQIDPDGVVKAIDYAAQAAYHIICISWAIKPPTGSKKEKLDDAINNAVNNHGILCFCAVNDQGESADFTYPHASNKAIFKIAAAKSAGSILDTDYNECVPDFFFPDNTAVKECGDDVNGDAFNIFDAHSSSSVANALALGLAALMIECVRLGIIYTNENKQLNPSLAIRKEDLLKIRDPYQMRRALSRIGSNWKTGNKYIEVWYIFTAVAMNLQHREGSRILQLHEIATLARYFLEE</sequence>
<dbReference type="PRINTS" id="PR00723">
    <property type="entry name" value="SUBTILISIN"/>
</dbReference>